<gene>
    <name evidence="3" type="ORF">LOC62_02G002120</name>
</gene>
<feature type="domain" description="DUF1996" evidence="2">
    <location>
        <begin position="66"/>
        <end position="310"/>
    </location>
</feature>
<dbReference type="EMBL" id="CP086715">
    <property type="protein sequence ID" value="WOO78575.1"/>
    <property type="molecule type" value="Genomic_DNA"/>
</dbReference>
<reference evidence="3" key="1">
    <citation type="submission" date="2023-10" db="EMBL/GenBank/DDBJ databases">
        <authorList>
            <person name="Noh H."/>
        </authorList>
    </citation>
    <scope>NUCLEOTIDE SEQUENCE</scope>
    <source>
        <strain evidence="3">DUCC4014</strain>
    </source>
</reference>
<keyword evidence="4" id="KW-1185">Reference proteome</keyword>
<sequence length="482" mass="53577">MQRRAGRSADFIKTRTGLATPTNPTLTAMSTAAVTALLLLAALTPAAWAANEFILLHRPLVVTRLDPIVAPGGLSSHAHVVYGGSKFSGNVSGNELVSSQCSTVPTQADKSNYWIPQLYFRHPNATLIPLLSSGLVYYHVNDDGGRTKVEPFPPGLRMLVGDAMRRHREPTQKTASFQSRCGLHREQFHTQPLIPDARTYPERCSMIHWDIDFPSCGLASRDLDSDDHFSHMAFPVDGLVDGKFGQGSRYNTRTGKYCPDSHPVHYPTIHFEVDFMVDDSWDWSPRDDMFVLANGDTTGYTFHADFINGWDQDILERMIKECAGDNNPTDRGANCAIKNELTNDTIATNCAFEGRIVDEWVVRWMKLLTARDVGFYRPLDKLPGCNPLWTDSMPDTKPECKADNEDPALVHPNAFFLKPDMSCAGVSLLTADSVPAPRARPALRPRHEQPVRSRAVGIRGDGGDRRVGHARRQQGQRYAGKH</sequence>
<evidence type="ECO:0000313" key="3">
    <source>
        <dbReference type="EMBL" id="WOO78575.1"/>
    </source>
</evidence>
<evidence type="ECO:0000256" key="1">
    <source>
        <dbReference type="SAM" id="MobiDB-lite"/>
    </source>
</evidence>
<feature type="compositionally biased region" description="Basic residues" evidence="1">
    <location>
        <begin position="468"/>
        <end position="482"/>
    </location>
</feature>
<feature type="region of interest" description="Disordered" evidence="1">
    <location>
        <begin position="437"/>
        <end position="482"/>
    </location>
</feature>
<proteinExistence type="predicted"/>
<name>A0AAF0Y1V3_9TREE</name>
<evidence type="ECO:0000313" key="4">
    <source>
        <dbReference type="Proteomes" id="UP000827549"/>
    </source>
</evidence>
<dbReference type="RefSeq" id="XP_062624607.1">
    <property type="nucleotide sequence ID" value="XM_062768623.1"/>
</dbReference>
<protein>
    <recommendedName>
        <fullName evidence="2">DUF1996 domain-containing protein</fullName>
    </recommendedName>
</protein>
<evidence type="ECO:0000259" key="2">
    <source>
        <dbReference type="Pfam" id="PF09362"/>
    </source>
</evidence>
<dbReference type="InterPro" id="IPR018535">
    <property type="entry name" value="DUF1996"/>
</dbReference>
<dbReference type="GeneID" id="87805370"/>
<dbReference type="Proteomes" id="UP000827549">
    <property type="component" value="Chromosome 2"/>
</dbReference>
<dbReference type="Pfam" id="PF09362">
    <property type="entry name" value="DUF1996"/>
    <property type="match status" value="1"/>
</dbReference>
<dbReference type="AlphaFoldDB" id="A0AAF0Y1V3"/>
<dbReference type="PANTHER" id="PTHR43662:SF3">
    <property type="entry name" value="DOMAIN PROTEIN, PUTATIVE (AFU_ORTHOLOGUE AFUA_6G11970)-RELATED"/>
    <property type="match status" value="1"/>
</dbReference>
<organism evidence="3 4">
    <name type="scientific">Vanrija pseudolonga</name>
    <dbReference type="NCBI Taxonomy" id="143232"/>
    <lineage>
        <taxon>Eukaryota</taxon>
        <taxon>Fungi</taxon>
        <taxon>Dikarya</taxon>
        <taxon>Basidiomycota</taxon>
        <taxon>Agaricomycotina</taxon>
        <taxon>Tremellomycetes</taxon>
        <taxon>Trichosporonales</taxon>
        <taxon>Trichosporonaceae</taxon>
        <taxon>Vanrija</taxon>
    </lineage>
</organism>
<dbReference type="PANTHER" id="PTHR43662">
    <property type="match status" value="1"/>
</dbReference>
<accession>A0AAF0Y1V3</accession>